<keyword evidence="2" id="KW-1185">Reference proteome</keyword>
<dbReference type="Proteomes" id="UP000762676">
    <property type="component" value="Unassembled WGS sequence"/>
</dbReference>
<evidence type="ECO:0000313" key="2">
    <source>
        <dbReference type="Proteomes" id="UP000762676"/>
    </source>
</evidence>
<organism evidence="1 2">
    <name type="scientific">Elysia marginata</name>
    <dbReference type="NCBI Taxonomy" id="1093978"/>
    <lineage>
        <taxon>Eukaryota</taxon>
        <taxon>Metazoa</taxon>
        <taxon>Spiralia</taxon>
        <taxon>Lophotrochozoa</taxon>
        <taxon>Mollusca</taxon>
        <taxon>Gastropoda</taxon>
        <taxon>Heterobranchia</taxon>
        <taxon>Euthyneura</taxon>
        <taxon>Panpulmonata</taxon>
        <taxon>Sacoglossa</taxon>
        <taxon>Placobranchoidea</taxon>
        <taxon>Plakobranchidae</taxon>
        <taxon>Elysia</taxon>
    </lineage>
</organism>
<proteinExistence type="predicted"/>
<protein>
    <submittedName>
        <fullName evidence="1">Uncharacterized protein</fullName>
    </submittedName>
</protein>
<accession>A0AAV4EM53</accession>
<comment type="caution">
    <text evidence="1">The sequence shown here is derived from an EMBL/GenBank/DDBJ whole genome shotgun (WGS) entry which is preliminary data.</text>
</comment>
<evidence type="ECO:0000313" key="1">
    <source>
        <dbReference type="EMBL" id="GFR62113.1"/>
    </source>
</evidence>
<dbReference type="AlphaFoldDB" id="A0AAV4EM53"/>
<reference evidence="1 2" key="1">
    <citation type="journal article" date="2021" name="Elife">
        <title>Chloroplast acquisition without the gene transfer in kleptoplastic sea slugs, Plakobranchus ocellatus.</title>
        <authorList>
            <person name="Maeda T."/>
            <person name="Takahashi S."/>
            <person name="Yoshida T."/>
            <person name="Shimamura S."/>
            <person name="Takaki Y."/>
            <person name="Nagai Y."/>
            <person name="Toyoda A."/>
            <person name="Suzuki Y."/>
            <person name="Arimoto A."/>
            <person name="Ishii H."/>
            <person name="Satoh N."/>
            <person name="Nishiyama T."/>
            <person name="Hasebe M."/>
            <person name="Maruyama T."/>
            <person name="Minagawa J."/>
            <person name="Obokata J."/>
            <person name="Shigenobu S."/>
        </authorList>
    </citation>
    <scope>NUCLEOTIDE SEQUENCE [LARGE SCALE GENOMIC DNA]</scope>
</reference>
<dbReference type="EMBL" id="BMAT01000228">
    <property type="protein sequence ID" value="GFR62113.1"/>
    <property type="molecule type" value="Genomic_DNA"/>
</dbReference>
<gene>
    <name evidence="1" type="ORF">ElyMa_000121800</name>
</gene>
<name>A0AAV4EM53_9GAST</name>
<sequence length="127" mass="14563">MTKLFFLFREFLQLFIKPEDIRESNKQLQLLDLTDTTKHIPTQHLLTGECESILKECSKEEALIFRKKLLQAFVSTGQYMQKKLPLGNTVLSTLSLLDPLAFGQADTAILLKKLSTFFPTRNAPNFN</sequence>